<accession>A0ACC2N7Z9</accession>
<proteinExistence type="predicted"/>
<evidence type="ECO:0000313" key="2">
    <source>
        <dbReference type="Proteomes" id="UP001239111"/>
    </source>
</evidence>
<organism evidence="1 2">
    <name type="scientific">Eretmocerus hayati</name>
    <dbReference type="NCBI Taxonomy" id="131215"/>
    <lineage>
        <taxon>Eukaryota</taxon>
        <taxon>Metazoa</taxon>
        <taxon>Ecdysozoa</taxon>
        <taxon>Arthropoda</taxon>
        <taxon>Hexapoda</taxon>
        <taxon>Insecta</taxon>
        <taxon>Pterygota</taxon>
        <taxon>Neoptera</taxon>
        <taxon>Endopterygota</taxon>
        <taxon>Hymenoptera</taxon>
        <taxon>Apocrita</taxon>
        <taxon>Proctotrupomorpha</taxon>
        <taxon>Chalcidoidea</taxon>
        <taxon>Aphelinidae</taxon>
        <taxon>Aphelininae</taxon>
        <taxon>Eretmocerus</taxon>
    </lineage>
</organism>
<reference evidence="1" key="1">
    <citation type="submission" date="2023-04" db="EMBL/GenBank/DDBJ databases">
        <title>A chromosome-level genome assembly of the parasitoid wasp Eretmocerus hayati.</title>
        <authorList>
            <person name="Zhong Y."/>
            <person name="Liu S."/>
            <person name="Liu Y."/>
        </authorList>
    </citation>
    <scope>NUCLEOTIDE SEQUENCE</scope>
    <source>
        <strain evidence="1">ZJU_SS_LIU_2023</strain>
    </source>
</reference>
<sequence length="522" mass="56500">MWGNQTGMPHGNTVMPLLVTLLPAAIWAQQVQKSDDPNDAPFLPIYPQYPYNPKLIKRGLEQAQQTPQSPQQTQQISQLSAAELYSPKLDSRDSYTTSYSANPYQSAYDSYSKPSTLTSQSSLTSSPYLQSSALSAYSSASPYTSASPYSLLSSFGSPFGNSPLTPYSANIPGLAPPPYAPGPYAPGASPAGPYNPGASPVGPYASNLFQNPYYYPNYYNQPPYPPHPYGYPGPYKHPRDYDDDDEDDKRRGKPKKSSQKNRGRDSEGQFVDGANYIISSSKDLDGESSTHRTPSHLNQIDDSDVPQRAVVIPKATYRLVSVSGGNQQNDNQGNRDGYIKIQQLEQLMRQALAKLLAQNAAQQANLAAIQQGAGQQDGQQYVAVPSSIAKTGLSYVVNPSILNRVNAGQYSSSSLIQNQGILNSGKQTYGSKPISTVTLQQSPGIYIPPSIKTSSDQTSSSDYGDYDSSEGATPKSQTSIGSYSATAEPTQTRSSYAYSTYRPTQKTSLEDVNFGSKQKSKS</sequence>
<keyword evidence="2" id="KW-1185">Reference proteome</keyword>
<gene>
    <name evidence="1" type="ORF">QAD02_008683</name>
</gene>
<dbReference type="EMBL" id="CM056744">
    <property type="protein sequence ID" value="KAJ8667021.1"/>
    <property type="molecule type" value="Genomic_DNA"/>
</dbReference>
<comment type="caution">
    <text evidence="1">The sequence shown here is derived from an EMBL/GenBank/DDBJ whole genome shotgun (WGS) entry which is preliminary data.</text>
</comment>
<dbReference type="Proteomes" id="UP001239111">
    <property type="component" value="Chromosome 4"/>
</dbReference>
<name>A0ACC2N7Z9_9HYME</name>
<evidence type="ECO:0000313" key="1">
    <source>
        <dbReference type="EMBL" id="KAJ8667021.1"/>
    </source>
</evidence>
<protein>
    <submittedName>
        <fullName evidence="1">Uncharacterized protein</fullName>
    </submittedName>
</protein>